<gene>
    <name evidence="2" type="ORF">g.43953</name>
</gene>
<proteinExistence type="predicted"/>
<dbReference type="AlphaFoldDB" id="A0A1B6H216"/>
<reference evidence="2" key="1">
    <citation type="submission" date="2015-11" db="EMBL/GenBank/DDBJ databases">
        <title>De novo transcriptome assembly of four potential Pierce s Disease insect vectors from Arizona vineyards.</title>
        <authorList>
            <person name="Tassone E.E."/>
        </authorList>
    </citation>
    <scope>NUCLEOTIDE SEQUENCE</scope>
</reference>
<feature type="non-terminal residue" evidence="2">
    <location>
        <position position="1"/>
    </location>
</feature>
<dbReference type="EMBL" id="GECZ01001035">
    <property type="protein sequence ID" value="JAS68734.1"/>
    <property type="molecule type" value="Transcribed_RNA"/>
</dbReference>
<name>A0A1B6H216_9HEMI</name>
<evidence type="ECO:0000313" key="2">
    <source>
        <dbReference type="EMBL" id="JAS68734.1"/>
    </source>
</evidence>
<sequence length="152" mass="16337">PKSPATSPNALKSSNILRTGTPMKLFNNNGLSISKSTLPTSNISLSNTNINFNTTAETQIETSFESFTDESGNLMIKDEDGTIYQIAGQDENGQTILYAQGSDGEQQCLLLATDEQSKSVEENSTSNGSNSGVQENEIGGKLLQNELQQQLQ</sequence>
<protein>
    <submittedName>
        <fullName evidence="2">Uncharacterized protein</fullName>
    </submittedName>
</protein>
<organism evidence="2">
    <name type="scientific">Cuerna arida</name>
    <dbReference type="NCBI Taxonomy" id="1464854"/>
    <lineage>
        <taxon>Eukaryota</taxon>
        <taxon>Metazoa</taxon>
        <taxon>Ecdysozoa</taxon>
        <taxon>Arthropoda</taxon>
        <taxon>Hexapoda</taxon>
        <taxon>Insecta</taxon>
        <taxon>Pterygota</taxon>
        <taxon>Neoptera</taxon>
        <taxon>Paraneoptera</taxon>
        <taxon>Hemiptera</taxon>
        <taxon>Auchenorrhyncha</taxon>
        <taxon>Membracoidea</taxon>
        <taxon>Cicadellidae</taxon>
        <taxon>Cicadellinae</taxon>
        <taxon>Proconiini</taxon>
        <taxon>Cuerna</taxon>
    </lineage>
</organism>
<evidence type="ECO:0000256" key="1">
    <source>
        <dbReference type="SAM" id="MobiDB-lite"/>
    </source>
</evidence>
<feature type="compositionally biased region" description="Low complexity" evidence="1">
    <location>
        <begin position="122"/>
        <end position="133"/>
    </location>
</feature>
<feature type="compositionally biased region" description="Low complexity" evidence="1">
    <location>
        <begin position="142"/>
        <end position="152"/>
    </location>
</feature>
<feature type="region of interest" description="Disordered" evidence="1">
    <location>
        <begin position="115"/>
        <end position="152"/>
    </location>
</feature>
<accession>A0A1B6H216</accession>